<dbReference type="Gene3D" id="3.40.50.720">
    <property type="entry name" value="NAD(P)-binding Rossmann-like Domain"/>
    <property type="match status" value="1"/>
</dbReference>
<evidence type="ECO:0000259" key="1">
    <source>
        <dbReference type="Pfam" id="PF01408"/>
    </source>
</evidence>
<dbReference type="PANTHER" id="PTHR43377:SF1">
    <property type="entry name" value="BILIVERDIN REDUCTASE A"/>
    <property type="match status" value="1"/>
</dbReference>
<evidence type="ECO:0000259" key="2">
    <source>
        <dbReference type="Pfam" id="PF22725"/>
    </source>
</evidence>
<dbReference type="EMBL" id="SUMC01000060">
    <property type="protein sequence ID" value="TKA02934.1"/>
    <property type="molecule type" value="Genomic_DNA"/>
</dbReference>
<keyword evidence="4" id="KW-1185">Reference proteome</keyword>
<dbReference type="InterPro" id="IPR055170">
    <property type="entry name" value="GFO_IDH_MocA-like_dom"/>
</dbReference>
<reference evidence="3 4" key="1">
    <citation type="submission" date="2019-04" db="EMBL/GenBank/DDBJ databases">
        <title>Streptomyces oryziradicis sp. nov., a novel actinomycete isolated from rhizosphere soil of rice (Oryza sativa L.).</title>
        <authorList>
            <person name="Li C."/>
        </authorList>
    </citation>
    <scope>NUCLEOTIDE SEQUENCE [LARGE SCALE GENOMIC DNA]</scope>
    <source>
        <strain evidence="3 4">NEAU-C40</strain>
    </source>
</reference>
<dbReference type="AlphaFoldDB" id="A0A4U0S238"/>
<dbReference type="SUPFAM" id="SSF55347">
    <property type="entry name" value="Glyceraldehyde-3-phosphate dehydrogenase-like, C-terminal domain"/>
    <property type="match status" value="1"/>
</dbReference>
<protein>
    <submittedName>
        <fullName evidence="3">Gfo/Idh/MocA family oxidoreductase</fullName>
    </submittedName>
</protein>
<dbReference type="InterPro" id="IPR000683">
    <property type="entry name" value="Gfo/Idh/MocA-like_OxRdtase_N"/>
</dbReference>
<dbReference type="PANTHER" id="PTHR43377">
    <property type="entry name" value="BILIVERDIN REDUCTASE A"/>
    <property type="match status" value="1"/>
</dbReference>
<feature type="domain" description="GFO/IDH/MocA-like oxidoreductase" evidence="2">
    <location>
        <begin position="138"/>
        <end position="270"/>
    </location>
</feature>
<organism evidence="3 4">
    <name type="scientific">Actinacidiphila oryziradicis</name>
    <dbReference type="NCBI Taxonomy" id="2571141"/>
    <lineage>
        <taxon>Bacteria</taxon>
        <taxon>Bacillati</taxon>
        <taxon>Actinomycetota</taxon>
        <taxon>Actinomycetes</taxon>
        <taxon>Kitasatosporales</taxon>
        <taxon>Streptomycetaceae</taxon>
        <taxon>Actinacidiphila</taxon>
    </lineage>
</organism>
<sequence>MTIRTALIGFGWSGQQIWLPRLLAAPEYEVVTALDPDPGNRARFTAVTGRPATVGLENLDTEGVDLAIVALPNHLHARIGCELLDRGVATFIEKPVCISTAEADALAAAEQRGGTPLLAGSAARHRGDIEQLRALLPELGAIRGVDLSWLRAGGIPRAGGWFTNRALAGGGVLVDLGWHLLDVLGDLVGPVTFRQVTAITSSDNLRDPAMRANWRADAAGEESVADVEDTARAFLATDDGIGVGLSASWATTEVTHDLTSIRVAGSEGTATLRCTFGFSPNREQEPGITVVRDRRVRRIPVPAETLGIEYDRLLGEIGGSLTGAPVLGAAIGKARAIVGTIEAIYASAGETTAADLVEATAR</sequence>
<evidence type="ECO:0000313" key="4">
    <source>
        <dbReference type="Proteomes" id="UP000305778"/>
    </source>
</evidence>
<accession>A0A4U0S238</accession>
<dbReference type="Gene3D" id="3.30.360.10">
    <property type="entry name" value="Dihydrodipicolinate Reductase, domain 2"/>
    <property type="match status" value="1"/>
</dbReference>
<feature type="domain" description="Gfo/Idh/MocA-like oxidoreductase N-terminal" evidence="1">
    <location>
        <begin position="3"/>
        <end position="116"/>
    </location>
</feature>
<dbReference type="Proteomes" id="UP000305778">
    <property type="component" value="Unassembled WGS sequence"/>
</dbReference>
<dbReference type="InterPro" id="IPR036291">
    <property type="entry name" value="NAD(P)-bd_dom_sf"/>
</dbReference>
<dbReference type="SUPFAM" id="SSF51735">
    <property type="entry name" value="NAD(P)-binding Rossmann-fold domains"/>
    <property type="match status" value="1"/>
</dbReference>
<dbReference type="InterPro" id="IPR051450">
    <property type="entry name" value="Gfo/Idh/MocA_Oxidoreductases"/>
</dbReference>
<name>A0A4U0S238_9ACTN</name>
<dbReference type="OrthoDB" id="256869at2"/>
<gene>
    <name evidence="3" type="ORF">FCI23_37995</name>
</gene>
<evidence type="ECO:0000313" key="3">
    <source>
        <dbReference type="EMBL" id="TKA02934.1"/>
    </source>
</evidence>
<dbReference type="Pfam" id="PF22725">
    <property type="entry name" value="GFO_IDH_MocA_C3"/>
    <property type="match status" value="1"/>
</dbReference>
<dbReference type="Pfam" id="PF01408">
    <property type="entry name" value="GFO_IDH_MocA"/>
    <property type="match status" value="1"/>
</dbReference>
<dbReference type="RefSeq" id="WP_136728737.1">
    <property type="nucleotide sequence ID" value="NZ_SUMC01000060.1"/>
</dbReference>
<comment type="caution">
    <text evidence="3">The sequence shown here is derived from an EMBL/GenBank/DDBJ whole genome shotgun (WGS) entry which is preliminary data.</text>
</comment>
<proteinExistence type="predicted"/>
<dbReference type="GO" id="GO:0000166">
    <property type="term" value="F:nucleotide binding"/>
    <property type="evidence" value="ECO:0007669"/>
    <property type="project" value="InterPro"/>
</dbReference>